<protein>
    <submittedName>
        <fullName evidence="2">Uncharacterized protein</fullName>
    </submittedName>
</protein>
<keyword evidence="1" id="KW-0732">Signal</keyword>
<evidence type="ECO:0000256" key="1">
    <source>
        <dbReference type="SAM" id="SignalP"/>
    </source>
</evidence>
<accession>A0A6J4LGS2</accession>
<sequence length="334" mass="38564">MMRRWFWTLFLLLLARVSQAQFGVCEPARLRELPARKLIVVTEMDSPRLIELLRRKRKTREIELYKAAVVQYNAWIKEAVTRYWPYDAEHVQYMTFSEADRLRRGTKSKEYAVLYCAHVENFMTKGNEGARRHAGLVWAENFTEVNKKREHWDTYAVMELKLIEDLGNHNTVFSQNLSNVLPDKADLVFGLQILNRYIKADEAKAEKCSQMQDVLSFVGAKSDSTTLLLRKDWLHPYLNEHNVKSLYPYAYDVVDAGTYQSRVGGDAAYAYVQIIPEVISKRAKIKVNYLHLVLNAANGALLAVYSPGGTEDEGKIITKSAIKEYFRPERVSNQ</sequence>
<dbReference type="EMBL" id="CADCTQ010000621">
    <property type="protein sequence ID" value="CAA9331245.1"/>
    <property type="molecule type" value="Genomic_DNA"/>
</dbReference>
<feature type="signal peptide" evidence="1">
    <location>
        <begin position="1"/>
        <end position="20"/>
    </location>
</feature>
<dbReference type="AlphaFoldDB" id="A0A6J4LGS2"/>
<evidence type="ECO:0000313" key="2">
    <source>
        <dbReference type="EMBL" id="CAA9331245.1"/>
    </source>
</evidence>
<feature type="chain" id="PRO_5027119275" evidence="1">
    <location>
        <begin position="21"/>
        <end position="334"/>
    </location>
</feature>
<reference evidence="2" key="1">
    <citation type="submission" date="2020-02" db="EMBL/GenBank/DDBJ databases">
        <authorList>
            <person name="Meier V. D."/>
        </authorList>
    </citation>
    <scope>NUCLEOTIDE SEQUENCE</scope>
    <source>
        <strain evidence="2">AVDCRST_MAG56</strain>
    </source>
</reference>
<organism evidence="2">
    <name type="scientific">uncultured Cytophagales bacterium</name>
    <dbReference type="NCBI Taxonomy" id="158755"/>
    <lineage>
        <taxon>Bacteria</taxon>
        <taxon>Pseudomonadati</taxon>
        <taxon>Bacteroidota</taxon>
        <taxon>Sphingobacteriia</taxon>
        <taxon>Sphingobacteriales</taxon>
        <taxon>environmental samples</taxon>
    </lineage>
</organism>
<proteinExistence type="predicted"/>
<name>A0A6J4LGS2_9SPHI</name>
<gene>
    <name evidence="2" type="ORF">AVDCRST_MAG56-7810</name>
</gene>